<feature type="transmembrane region" description="Helical" evidence="1">
    <location>
        <begin position="23"/>
        <end position="41"/>
    </location>
</feature>
<reference evidence="2" key="2">
    <citation type="submission" date="2020-09" db="EMBL/GenBank/DDBJ databases">
        <authorList>
            <person name="Sun Q."/>
            <person name="Ohkuma M."/>
        </authorList>
    </citation>
    <scope>NUCLEOTIDE SEQUENCE</scope>
    <source>
        <strain evidence="2">JCM 13064</strain>
    </source>
</reference>
<dbReference type="Proteomes" id="UP000645217">
    <property type="component" value="Unassembled WGS sequence"/>
</dbReference>
<organism evidence="2 3">
    <name type="scientific">Sphaerisporangium melleum</name>
    <dbReference type="NCBI Taxonomy" id="321316"/>
    <lineage>
        <taxon>Bacteria</taxon>
        <taxon>Bacillati</taxon>
        <taxon>Actinomycetota</taxon>
        <taxon>Actinomycetes</taxon>
        <taxon>Streptosporangiales</taxon>
        <taxon>Streptosporangiaceae</taxon>
        <taxon>Sphaerisporangium</taxon>
    </lineage>
</organism>
<keyword evidence="1" id="KW-0472">Membrane</keyword>
<protein>
    <submittedName>
        <fullName evidence="2">Uncharacterized protein</fullName>
    </submittedName>
</protein>
<reference evidence="2" key="1">
    <citation type="journal article" date="2014" name="Int. J. Syst. Evol. Microbiol.">
        <title>Complete genome sequence of Corynebacterium casei LMG S-19264T (=DSM 44701T), isolated from a smear-ripened cheese.</title>
        <authorList>
            <consortium name="US DOE Joint Genome Institute (JGI-PGF)"/>
            <person name="Walter F."/>
            <person name="Albersmeier A."/>
            <person name="Kalinowski J."/>
            <person name="Ruckert C."/>
        </authorList>
    </citation>
    <scope>NUCLEOTIDE SEQUENCE</scope>
    <source>
        <strain evidence="2">JCM 13064</strain>
    </source>
</reference>
<comment type="caution">
    <text evidence="2">The sequence shown here is derived from an EMBL/GenBank/DDBJ whole genome shotgun (WGS) entry which is preliminary data.</text>
</comment>
<keyword evidence="1" id="KW-0812">Transmembrane</keyword>
<feature type="transmembrane region" description="Helical" evidence="1">
    <location>
        <begin position="47"/>
        <end position="68"/>
    </location>
</feature>
<gene>
    <name evidence="2" type="ORF">GCM10007964_00850</name>
</gene>
<dbReference type="AlphaFoldDB" id="A0A917VCL6"/>
<keyword evidence="3" id="KW-1185">Reference proteome</keyword>
<sequence>MDEKLTDIEREVVQKASSKLSKWSIWSVAAAVVCTAAAIWFGDWRPFGIALLLVLVAVAFVAVNHELLAPKNEAKWAKHMRTTERAKKAREEQRRRRVEDLERDLFGSEG</sequence>
<evidence type="ECO:0000256" key="1">
    <source>
        <dbReference type="SAM" id="Phobius"/>
    </source>
</evidence>
<evidence type="ECO:0000313" key="3">
    <source>
        <dbReference type="Proteomes" id="UP000645217"/>
    </source>
</evidence>
<keyword evidence="1" id="KW-1133">Transmembrane helix</keyword>
<name>A0A917VCL6_9ACTN</name>
<dbReference type="RefSeq" id="WP_189160892.1">
    <property type="nucleotide sequence ID" value="NZ_BMNT01000001.1"/>
</dbReference>
<accession>A0A917VCL6</accession>
<evidence type="ECO:0000313" key="2">
    <source>
        <dbReference type="EMBL" id="GGK61552.1"/>
    </source>
</evidence>
<dbReference type="EMBL" id="BMNT01000001">
    <property type="protein sequence ID" value="GGK61552.1"/>
    <property type="molecule type" value="Genomic_DNA"/>
</dbReference>
<proteinExistence type="predicted"/>